<comment type="subcellular location">
    <subcellularLocation>
        <location evidence="1 6">Nucleus</location>
    </subcellularLocation>
</comment>
<dbReference type="STRING" id="1448315.A0A319E748"/>
<dbReference type="PANTHER" id="PTHR12780">
    <property type="entry name" value="RNA POLYMERASE III DNA DIRECTED , 39KD SUBUNIT-RELATED"/>
    <property type="match status" value="1"/>
</dbReference>
<comment type="similarity">
    <text evidence="2 6">Belongs to the eukaryotic RPC34/RPC39 RNA polymerase subunit family.</text>
</comment>
<organism evidence="8 9">
    <name type="scientific">Aspergillus uvarum CBS 121591</name>
    <dbReference type="NCBI Taxonomy" id="1448315"/>
    <lineage>
        <taxon>Eukaryota</taxon>
        <taxon>Fungi</taxon>
        <taxon>Dikarya</taxon>
        <taxon>Ascomycota</taxon>
        <taxon>Pezizomycotina</taxon>
        <taxon>Eurotiomycetes</taxon>
        <taxon>Eurotiomycetidae</taxon>
        <taxon>Eurotiales</taxon>
        <taxon>Aspergillaceae</taxon>
        <taxon>Aspergillus</taxon>
        <taxon>Aspergillus subgen. Circumdati</taxon>
    </lineage>
</organism>
<dbReference type="PIRSF" id="PIRSF028763">
    <property type="entry name" value="RNA_pol_Rpc34"/>
    <property type="match status" value="1"/>
</dbReference>
<evidence type="ECO:0000256" key="4">
    <source>
        <dbReference type="ARBA" id="ARBA00023163"/>
    </source>
</evidence>
<dbReference type="Gene3D" id="1.10.10.10">
    <property type="entry name" value="Winged helix-like DNA-binding domain superfamily/Winged helix DNA-binding domain"/>
    <property type="match status" value="1"/>
</dbReference>
<accession>A0A319E748</accession>
<feature type="compositionally biased region" description="Gly residues" evidence="7">
    <location>
        <begin position="220"/>
        <end position="229"/>
    </location>
</feature>
<keyword evidence="3 6" id="KW-0240">DNA-directed RNA polymerase</keyword>
<evidence type="ECO:0000256" key="5">
    <source>
        <dbReference type="ARBA" id="ARBA00023242"/>
    </source>
</evidence>
<dbReference type="Pfam" id="PF05158">
    <property type="entry name" value="RNA_pol_Rpc34"/>
    <property type="match status" value="1"/>
</dbReference>
<proteinExistence type="inferred from homology"/>
<dbReference type="SUPFAM" id="SSF46785">
    <property type="entry name" value="Winged helix' DNA-binding domain"/>
    <property type="match status" value="1"/>
</dbReference>
<evidence type="ECO:0000313" key="8">
    <source>
        <dbReference type="EMBL" id="PYH86902.1"/>
    </source>
</evidence>
<dbReference type="RefSeq" id="XP_025497102.1">
    <property type="nucleotide sequence ID" value="XM_025631016.1"/>
</dbReference>
<feature type="region of interest" description="Disordered" evidence="7">
    <location>
        <begin position="205"/>
        <end position="241"/>
    </location>
</feature>
<dbReference type="GO" id="GO:0006383">
    <property type="term" value="P:transcription by RNA polymerase III"/>
    <property type="evidence" value="ECO:0007669"/>
    <property type="project" value="UniProtKB-UniRule"/>
</dbReference>
<name>A0A319E748_9EURO</name>
<evidence type="ECO:0000256" key="2">
    <source>
        <dbReference type="ARBA" id="ARBA00011038"/>
    </source>
</evidence>
<evidence type="ECO:0000256" key="6">
    <source>
        <dbReference type="PIRNR" id="PIRNR028763"/>
    </source>
</evidence>
<dbReference type="FunFam" id="1.10.10.10:FF:000431">
    <property type="entry name" value="DNA-directed RNA polymerase III subunit RPC6"/>
    <property type="match status" value="1"/>
</dbReference>
<dbReference type="GeneID" id="37133757"/>
<evidence type="ECO:0000256" key="3">
    <source>
        <dbReference type="ARBA" id="ARBA00022478"/>
    </source>
</evidence>
<dbReference type="InterPro" id="IPR036388">
    <property type="entry name" value="WH-like_DNA-bd_sf"/>
</dbReference>
<dbReference type="EMBL" id="KZ821675">
    <property type="protein sequence ID" value="PYH86902.1"/>
    <property type="molecule type" value="Genomic_DNA"/>
</dbReference>
<keyword evidence="9" id="KW-1185">Reference proteome</keyword>
<evidence type="ECO:0000313" key="9">
    <source>
        <dbReference type="Proteomes" id="UP000248340"/>
    </source>
</evidence>
<dbReference type="GO" id="GO:0005666">
    <property type="term" value="C:RNA polymerase III complex"/>
    <property type="evidence" value="ECO:0007669"/>
    <property type="project" value="UniProtKB-UniRule"/>
</dbReference>
<dbReference type="InterPro" id="IPR036390">
    <property type="entry name" value="WH_DNA-bd_sf"/>
</dbReference>
<dbReference type="VEuPathDB" id="FungiDB:BO82DRAFT_272252"/>
<keyword evidence="4 6" id="KW-0804">Transcription</keyword>
<feature type="region of interest" description="Disordered" evidence="7">
    <location>
        <begin position="303"/>
        <end position="325"/>
    </location>
</feature>
<sequence>MASSAGSSVSELCARLYDACLRNFPSDHLFYQQDLLGLGIVPKNDLALLLQCTQSLVDQKLFRLLQGKNDRLAWKIISREDAEKLQNLSPDESLVYNVIHSTGRSGIWVRAIGTRTNLHKSILDRCLKSLEGKNYIKSVHNVKFPSRKMYMLAGLAPSEDVTGGAWFTDGVLDENFINSVAGFIEWKVSQKSWYEVPAVHHRNNKRLKTADGNGVVSSSSGGGGGGGGNPYETDPQPQKEYIPFPAGYQGYPTIPELTAAVNASGITPVRLGEESITQLLEMLCYDNKLVALNNGEVYRSVKTPAQVKSQQARKPPGEDSGIDDRLVRNGMTEAPCGHCPVFKLCAPGGAVSPESCEYFDPWLEKALGF</sequence>
<dbReference type="AlphaFoldDB" id="A0A319E748"/>
<dbReference type="InterPro" id="IPR007832">
    <property type="entry name" value="RNA_pol_Rpc34"/>
</dbReference>
<dbReference type="OrthoDB" id="613763at2759"/>
<dbReference type="InterPro" id="IPR016049">
    <property type="entry name" value="RNA_pol_Rpc34-like"/>
</dbReference>
<evidence type="ECO:0000256" key="1">
    <source>
        <dbReference type="ARBA" id="ARBA00004123"/>
    </source>
</evidence>
<evidence type="ECO:0000256" key="7">
    <source>
        <dbReference type="SAM" id="MobiDB-lite"/>
    </source>
</evidence>
<keyword evidence="5 6" id="KW-0539">Nucleus</keyword>
<reference evidence="8 9" key="1">
    <citation type="submission" date="2016-12" db="EMBL/GenBank/DDBJ databases">
        <title>The genomes of Aspergillus section Nigri reveals drivers in fungal speciation.</title>
        <authorList>
            <consortium name="DOE Joint Genome Institute"/>
            <person name="Vesth T.C."/>
            <person name="Nybo J."/>
            <person name="Theobald S."/>
            <person name="Brandl J."/>
            <person name="Frisvad J.C."/>
            <person name="Nielsen K.F."/>
            <person name="Lyhne E.K."/>
            <person name="Kogle M.E."/>
            <person name="Kuo A."/>
            <person name="Riley R."/>
            <person name="Clum A."/>
            <person name="Nolan M."/>
            <person name="Lipzen A."/>
            <person name="Salamov A."/>
            <person name="Henrissat B."/>
            <person name="Wiebenga A."/>
            <person name="De Vries R.P."/>
            <person name="Grigoriev I.V."/>
            <person name="Mortensen U.H."/>
            <person name="Andersen M.R."/>
            <person name="Baker S.E."/>
        </authorList>
    </citation>
    <scope>NUCLEOTIDE SEQUENCE [LARGE SCALE GENOMIC DNA]</scope>
    <source>
        <strain evidence="8 9">CBS 121591</strain>
    </source>
</reference>
<comment type="function">
    <text evidence="6">DNA-dependent RNA polymerase catalyzes the transcription of DNA into RNA using the four ribonucleoside triphosphates as substrates. Specific peripheric component of RNA polymerase III which synthesizes small RNAs, such as 5S rRNA and tRNAs.</text>
</comment>
<gene>
    <name evidence="8" type="ORF">BO82DRAFT_272252</name>
</gene>
<dbReference type="Proteomes" id="UP000248340">
    <property type="component" value="Unassembled WGS sequence"/>
</dbReference>
<protein>
    <recommendedName>
        <fullName evidence="6">DNA-directed RNA polymerase III subunit RPC6</fullName>
        <shortName evidence="6">RNA polymerase III subunit C6</shortName>
    </recommendedName>
</protein>